<dbReference type="AlphaFoldDB" id="A0A2J6PN57"/>
<evidence type="ECO:0000256" key="1">
    <source>
        <dbReference type="SAM" id="MobiDB-lite"/>
    </source>
</evidence>
<dbReference type="Proteomes" id="UP000235672">
    <property type="component" value="Unassembled WGS sequence"/>
</dbReference>
<dbReference type="OrthoDB" id="3532183at2759"/>
<feature type="compositionally biased region" description="Gly residues" evidence="1">
    <location>
        <begin position="235"/>
        <end position="254"/>
    </location>
</feature>
<organism evidence="2 3">
    <name type="scientific">Hyaloscypha hepaticicola</name>
    <dbReference type="NCBI Taxonomy" id="2082293"/>
    <lineage>
        <taxon>Eukaryota</taxon>
        <taxon>Fungi</taxon>
        <taxon>Dikarya</taxon>
        <taxon>Ascomycota</taxon>
        <taxon>Pezizomycotina</taxon>
        <taxon>Leotiomycetes</taxon>
        <taxon>Helotiales</taxon>
        <taxon>Hyaloscyphaceae</taxon>
        <taxon>Hyaloscypha</taxon>
    </lineage>
</organism>
<sequence length="304" mass="34422">MTEFRRRIEVISEGWELCEENPVRGPHRKVPASSLPRPRGIDRLEHVLRVHWREIGCENLDRNIQEEDLRKFLNSALPDDHRIGKEHMRQVVSYWSNVGHFFVFDEFQDVFTSIPLLRIDNGFQLPASLPLLPPPNPPRNHELIMDAFQTTSLTPILTRCQLEGRVLDERMLYRFLFLPGLEKGGMNWEVSRHEFHLFLRWESSRGSMFSMDREGNLSFVTGRASSSANTIVRGSGSGSGSGIGGRGSAGGTASGTGSRRGRELRNGRGGRAVQIVRDPRRSDDDAITYAGTDWGDVVRRAQQE</sequence>
<evidence type="ECO:0000313" key="2">
    <source>
        <dbReference type="EMBL" id="PMD15439.1"/>
    </source>
</evidence>
<dbReference type="EMBL" id="KZ613513">
    <property type="protein sequence ID" value="PMD15439.1"/>
    <property type="molecule type" value="Genomic_DNA"/>
</dbReference>
<proteinExistence type="predicted"/>
<keyword evidence="3" id="KW-1185">Reference proteome</keyword>
<feature type="region of interest" description="Disordered" evidence="1">
    <location>
        <begin position="229"/>
        <end position="304"/>
    </location>
</feature>
<evidence type="ECO:0000313" key="3">
    <source>
        <dbReference type="Proteomes" id="UP000235672"/>
    </source>
</evidence>
<gene>
    <name evidence="2" type="ORF">NA56DRAFT_347162</name>
</gene>
<accession>A0A2J6PN57</accession>
<reference evidence="2 3" key="1">
    <citation type="submission" date="2016-05" db="EMBL/GenBank/DDBJ databases">
        <title>A degradative enzymes factory behind the ericoid mycorrhizal symbiosis.</title>
        <authorList>
            <consortium name="DOE Joint Genome Institute"/>
            <person name="Martino E."/>
            <person name="Morin E."/>
            <person name="Grelet G."/>
            <person name="Kuo A."/>
            <person name="Kohler A."/>
            <person name="Daghino S."/>
            <person name="Barry K."/>
            <person name="Choi C."/>
            <person name="Cichocki N."/>
            <person name="Clum A."/>
            <person name="Copeland A."/>
            <person name="Hainaut M."/>
            <person name="Haridas S."/>
            <person name="Labutti K."/>
            <person name="Lindquist E."/>
            <person name="Lipzen A."/>
            <person name="Khouja H.-R."/>
            <person name="Murat C."/>
            <person name="Ohm R."/>
            <person name="Olson A."/>
            <person name="Spatafora J."/>
            <person name="Veneault-Fourrey C."/>
            <person name="Henrissat B."/>
            <person name="Grigoriev I."/>
            <person name="Martin F."/>
            <person name="Perotto S."/>
        </authorList>
    </citation>
    <scope>NUCLEOTIDE SEQUENCE [LARGE SCALE GENOMIC DNA]</scope>
    <source>
        <strain evidence="2 3">UAMH 7357</strain>
    </source>
</reference>
<protein>
    <submittedName>
        <fullName evidence="2">Uncharacterized protein</fullName>
    </submittedName>
</protein>
<name>A0A2J6PN57_9HELO</name>